<accession>A0A914RJI9</accession>
<organism evidence="2 3">
    <name type="scientific">Parascaris equorum</name>
    <name type="common">Equine roundworm</name>
    <dbReference type="NCBI Taxonomy" id="6256"/>
    <lineage>
        <taxon>Eukaryota</taxon>
        <taxon>Metazoa</taxon>
        <taxon>Ecdysozoa</taxon>
        <taxon>Nematoda</taxon>
        <taxon>Chromadorea</taxon>
        <taxon>Rhabditida</taxon>
        <taxon>Spirurina</taxon>
        <taxon>Ascaridomorpha</taxon>
        <taxon>Ascaridoidea</taxon>
        <taxon>Ascarididae</taxon>
        <taxon>Parascaris</taxon>
    </lineage>
</organism>
<name>A0A914RJI9_PAREQ</name>
<feature type="region of interest" description="Disordered" evidence="1">
    <location>
        <begin position="1"/>
        <end position="35"/>
    </location>
</feature>
<evidence type="ECO:0000313" key="2">
    <source>
        <dbReference type="Proteomes" id="UP000887564"/>
    </source>
</evidence>
<keyword evidence="2" id="KW-1185">Reference proteome</keyword>
<reference evidence="3" key="1">
    <citation type="submission" date="2022-11" db="UniProtKB">
        <authorList>
            <consortium name="WormBaseParasite"/>
        </authorList>
    </citation>
    <scope>IDENTIFICATION</scope>
</reference>
<dbReference type="WBParaSite" id="PEQ_0000200201-mRNA-1">
    <property type="protein sequence ID" value="PEQ_0000200201-mRNA-1"/>
    <property type="gene ID" value="PEQ_0000200201"/>
</dbReference>
<evidence type="ECO:0000256" key="1">
    <source>
        <dbReference type="SAM" id="MobiDB-lite"/>
    </source>
</evidence>
<proteinExistence type="predicted"/>
<dbReference type="AlphaFoldDB" id="A0A914RJI9"/>
<evidence type="ECO:0000313" key="3">
    <source>
        <dbReference type="WBParaSite" id="PEQ_0000200201-mRNA-1"/>
    </source>
</evidence>
<dbReference type="Proteomes" id="UP000887564">
    <property type="component" value="Unplaced"/>
</dbReference>
<sequence length="78" mass="8703">MHISRTNNWRHKCNSSPASFCKSNATPTGNQASSLHTAIRPPCSFVARNVIDSTWTRPKRAMKTRGTVVKTKNSRCSQ</sequence>
<protein>
    <submittedName>
        <fullName evidence="3">Uncharacterized protein</fullName>
    </submittedName>
</protein>
<feature type="compositionally biased region" description="Polar residues" evidence="1">
    <location>
        <begin position="14"/>
        <end position="35"/>
    </location>
</feature>